<reference evidence="4" key="1">
    <citation type="journal article" date="2019" name="Int. J. Syst. Evol. Microbiol.">
        <title>The Global Catalogue of Microorganisms (GCM) 10K type strain sequencing project: providing services to taxonomists for standard genome sequencing and annotation.</title>
        <authorList>
            <consortium name="The Broad Institute Genomics Platform"/>
            <consortium name="The Broad Institute Genome Sequencing Center for Infectious Disease"/>
            <person name="Wu L."/>
            <person name="Ma J."/>
        </authorList>
    </citation>
    <scope>NUCLEOTIDE SEQUENCE [LARGE SCALE GENOMIC DNA]</scope>
    <source>
        <strain evidence="4">CCUG 55590</strain>
    </source>
</reference>
<feature type="domain" description="Activator of Hsp90 ATPase homologue 1/2-like C-terminal" evidence="2">
    <location>
        <begin position="13"/>
        <end position="135"/>
    </location>
</feature>
<comment type="similarity">
    <text evidence="1">Belongs to the AHA1 family.</text>
</comment>
<organism evidence="3 4">
    <name type="scientific">Exiguobacterium aestuarii</name>
    <dbReference type="NCBI Taxonomy" id="273527"/>
    <lineage>
        <taxon>Bacteria</taxon>
        <taxon>Bacillati</taxon>
        <taxon>Bacillota</taxon>
        <taxon>Bacilli</taxon>
        <taxon>Bacillales</taxon>
        <taxon>Bacillales Family XII. Incertae Sedis</taxon>
        <taxon>Exiguobacterium</taxon>
    </lineage>
</organism>
<keyword evidence="4" id="KW-1185">Reference proteome</keyword>
<name>A0ABW2PJV6_9BACL</name>
<evidence type="ECO:0000313" key="4">
    <source>
        <dbReference type="Proteomes" id="UP001596439"/>
    </source>
</evidence>
<proteinExistence type="inferred from homology"/>
<dbReference type="InterPro" id="IPR023393">
    <property type="entry name" value="START-like_dom_sf"/>
</dbReference>
<accession>A0ABW2PJV6</accession>
<dbReference type="RefSeq" id="WP_214787846.1">
    <property type="nucleotide sequence ID" value="NZ_JANIEL010000079.1"/>
</dbReference>
<evidence type="ECO:0000256" key="1">
    <source>
        <dbReference type="ARBA" id="ARBA00006817"/>
    </source>
</evidence>
<protein>
    <submittedName>
        <fullName evidence="3">SRPBCC family protein</fullName>
    </submittedName>
</protein>
<gene>
    <name evidence="3" type="ORF">ACFQO8_06100</name>
</gene>
<dbReference type="InterPro" id="IPR013538">
    <property type="entry name" value="ASHA1/2-like_C"/>
</dbReference>
<sequence length="140" mass="16439">MESNVVTISTLVDTPIEKVWELWTAPDHIKQWNHASEDWHTTEAENDLRVGGKFRSRMEAKDNSMGFDFEGVYEEIQVNEIIQYRLDDERRVRISFAPEGDQTKIVETFDADSMNPVELQRQGWQAILDNFTRYANEKNK</sequence>
<dbReference type="SUPFAM" id="SSF55961">
    <property type="entry name" value="Bet v1-like"/>
    <property type="match status" value="1"/>
</dbReference>
<comment type="caution">
    <text evidence="3">The sequence shown here is derived from an EMBL/GenBank/DDBJ whole genome shotgun (WGS) entry which is preliminary data.</text>
</comment>
<evidence type="ECO:0000259" key="2">
    <source>
        <dbReference type="Pfam" id="PF08327"/>
    </source>
</evidence>
<evidence type="ECO:0000313" key="3">
    <source>
        <dbReference type="EMBL" id="MFC7389711.1"/>
    </source>
</evidence>
<dbReference type="Proteomes" id="UP001596439">
    <property type="component" value="Unassembled WGS sequence"/>
</dbReference>
<dbReference type="CDD" id="cd08897">
    <property type="entry name" value="SRPBCC_CalC_Aha1-like_4"/>
    <property type="match status" value="1"/>
</dbReference>
<dbReference type="EMBL" id="JBHTCE010000001">
    <property type="protein sequence ID" value="MFC7389711.1"/>
    <property type="molecule type" value="Genomic_DNA"/>
</dbReference>
<dbReference type="Gene3D" id="3.30.530.20">
    <property type="match status" value="1"/>
</dbReference>
<dbReference type="Pfam" id="PF08327">
    <property type="entry name" value="AHSA1"/>
    <property type="match status" value="1"/>
</dbReference>